<proteinExistence type="predicted"/>
<dbReference type="SUPFAM" id="SSF53098">
    <property type="entry name" value="Ribonuclease H-like"/>
    <property type="match status" value="1"/>
</dbReference>
<evidence type="ECO:0000313" key="3">
    <source>
        <dbReference type="Proteomes" id="UP001396334"/>
    </source>
</evidence>
<protein>
    <recommendedName>
        <fullName evidence="1">RNase H type-1 domain-containing protein</fullName>
    </recommendedName>
</protein>
<dbReference type="Proteomes" id="UP001396334">
    <property type="component" value="Unassembled WGS sequence"/>
</dbReference>
<dbReference type="InterPro" id="IPR044730">
    <property type="entry name" value="RNase_H-like_dom_plant"/>
</dbReference>
<dbReference type="Pfam" id="PF13456">
    <property type="entry name" value="RVT_3"/>
    <property type="match status" value="1"/>
</dbReference>
<keyword evidence="3" id="KW-1185">Reference proteome</keyword>
<dbReference type="PANTHER" id="PTHR47074">
    <property type="entry name" value="BNAC02G40300D PROTEIN"/>
    <property type="match status" value="1"/>
</dbReference>
<dbReference type="InterPro" id="IPR036397">
    <property type="entry name" value="RNaseH_sf"/>
</dbReference>
<reference evidence="2 3" key="1">
    <citation type="journal article" date="2024" name="G3 (Bethesda)">
        <title>Genome assembly of Hibiscus sabdariffa L. provides insights into metabolisms of medicinal natural products.</title>
        <authorList>
            <person name="Kim T."/>
        </authorList>
    </citation>
    <scope>NUCLEOTIDE SEQUENCE [LARGE SCALE GENOMIC DNA]</scope>
    <source>
        <strain evidence="2">TK-2024</strain>
        <tissue evidence="2">Old leaves</tissue>
    </source>
</reference>
<dbReference type="Gene3D" id="3.30.420.10">
    <property type="entry name" value="Ribonuclease H-like superfamily/Ribonuclease H"/>
    <property type="match status" value="1"/>
</dbReference>
<sequence>MFIHLSDLTVVFVSWLRNRSPIISQAAPFRRNSLLLLESIYPSSLQSNNGFNATPTDHVKVNFDASYLANYRESVSGVLIREDNGLVMAACAHPHLNVPNLEVTEALACDQAVLFARSLGFGRVIVEGDSSSVIKKVQSSSLDKSDSFAPIANVKRRISYFDNISFHYVGRSHNEPAHVLTKLGHLLPLPKTWIWETPDLIEEAIHRDR</sequence>
<dbReference type="InterPro" id="IPR002156">
    <property type="entry name" value="RNaseH_domain"/>
</dbReference>
<evidence type="ECO:0000259" key="1">
    <source>
        <dbReference type="Pfam" id="PF13456"/>
    </source>
</evidence>
<dbReference type="InterPro" id="IPR052929">
    <property type="entry name" value="RNase_H-like_EbsB-rel"/>
</dbReference>
<comment type="caution">
    <text evidence="2">The sequence shown here is derived from an EMBL/GenBank/DDBJ whole genome shotgun (WGS) entry which is preliminary data.</text>
</comment>
<dbReference type="EMBL" id="JBBPBN010000030">
    <property type="protein sequence ID" value="KAK9005474.1"/>
    <property type="molecule type" value="Genomic_DNA"/>
</dbReference>
<evidence type="ECO:0000313" key="2">
    <source>
        <dbReference type="EMBL" id="KAK9005474.1"/>
    </source>
</evidence>
<name>A0ABR2QXP7_9ROSI</name>
<gene>
    <name evidence="2" type="ORF">V6N11_042905</name>
</gene>
<dbReference type="PANTHER" id="PTHR47074:SF61">
    <property type="entry name" value="RNASE H TYPE-1 DOMAIN-CONTAINING PROTEIN"/>
    <property type="match status" value="1"/>
</dbReference>
<feature type="domain" description="RNase H type-1" evidence="1">
    <location>
        <begin position="62"/>
        <end position="182"/>
    </location>
</feature>
<organism evidence="2 3">
    <name type="scientific">Hibiscus sabdariffa</name>
    <name type="common">roselle</name>
    <dbReference type="NCBI Taxonomy" id="183260"/>
    <lineage>
        <taxon>Eukaryota</taxon>
        <taxon>Viridiplantae</taxon>
        <taxon>Streptophyta</taxon>
        <taxon>Embryophyta</taxon>
        <taxon>Tracheophyta</taxon>
        <taxon>Spermatophyta</taxon>
        <taxon>Magnoliopsida</taxon>
        <taxon>eudicotyledons</taxon>
        <taxon>Gunneridae</taxon>
        <taxon>Pentapetalae</taxon>
        <taxon>rosids</taxon>
        <taxon>malvids</taxon>
        <taxon>Malvales</taxon>
        <taxon>Malvaceae</taxon>
        <taxon>Malvoideae</taxon>
        <taxon>Hibiscus</taxon>
    </lineage>
</organism>
<dbReference type="CDD" id="cd06222">
    <property type="entry name" value="RNase_H_like"/>
    <property type="match status" value="1"/>
</dbReference>
<dbReference type="InterPro" id="IPR012337">
    <property type="entry name" value="RNaseH-like_sf"/>
</dbReference>
<accession>A0ABR2QXP7</accession>